<protein>
    <recommendedName>
        <fullName evidence="8">NB-ARC domain-containing protein</fullName>
    </recommendedName>
</protein>
<evidence type="ECO:0000313" key="6">
    <source>
        <dbReference type="EMBL" id="KAG2655756.1"/>
    </source>
</evidence>
<dbReference type="Gene3D" id="1.10.10.10">
    <property type="entry name" value="Winged helix-like DNA-binding domain superfamily/Winged helix DNA-binding domain"/>
    <property type="match status" value="1"/>
</dbReference>
<reference evidence="6" key="1">
    <citation type="submission" date="2020-05" db="EMBL/GenBank/DDBJ databases">
        <title>WGS assembly of Panicum virgatum.</title>
        <authorList>
            <person name="Lovell J.T."/>
            <person name="Jenkins J."/>
            <person name="Shu S."/>
            <person name="Juenger T.E."/>
            <person name="Schmutz J."/>
        </authorList>
    </citation>
    <scope>NUCLEOTIDE SEQUENCE</scope>
    <source>
        <strain evidence="6">AP13</strain>
    </source>
</reference>
<dbReference type="Pfam" id="PF23598">
    <property type="entry name" value="LRR_14"/>
    <property type="match status" value="2"/>
</dbReference>
<evidence type="ECO:0000256" key="2">
    <source>
        <dbReference type="ARBA" id="ARBA00022821"/>
    </source>
</evidence>
<dbReference type="SUPFAM" id="SSF52540">
    <property type="entry name" value="P-loop containing nucleoside triphosphate hydrolases"/>
    <property type="match status" value="1"/>
</dbReference>
<feature type="region of interest" description="Disordered" evidence="3">
    <location>
        <begin position="859"/>
        <end position="886"/>
    </location>
</feature>
<feature type="region of interest" description="Disordered" evidence="3">
    <location>
        <begin position="76"/>
        <end position="144"/>
    </location>
</feature>
<dbReference type="InterPro" id="IPR032675">
    <property type="entry name" value="LRR_dom_sf"/>
</dbReference>
<proteinExistence type="predicted"/>
<dbReference type="EMBL" id="CM029037">
    <property type="protein sequence ID" value="KAG2655756.1"/>
    <property type="molecule type" value="Genomic_DNA"/>
</dbReference>
<dbReference type="InterPro" id="IPR058922">
    <property type="entry name" value="WHD_DRP"/>
</dbReference>
<dbReference type="InterPro" id="IPR027417">
    <property type="entry name" value="P-loop_NTPase"/>
</dbReference>
<evidence type="ECO:0000259" key="4">
    <source>
        <dbReference type="Pfam" id="PF23559"/>
    </source>
</evidence>
<organism evidence="6 7">
    <name type="scientific">Panicum virgatum</name>
    <name type="common">Blackwell switchgrass</name>
    <dbReference type="NCBI Taxonomy" id="38727"/>
    <lineage>
        <taxon>Eukaryota</taxon>
        <taxon>Viridiplantae</taxon>
        <taxon>Streptophyta</taxon>
        <taxon>Embryophyta</taxon>
        <taxon>Tracheophyta</taxon>
        <taxon>Spermatophyta</taxon>
        <taxon>Magnoliopsida</taxon>
        <taxon>Liliopsida</taxon>
        <taxon>Poales</taxon>
        <taxon>Poaceae</taxon>
        <taxon>PACMAD clade</taxon>
        <taxon>Panicoideae</taxon>
        <taxon>Panicodae</taxon>
        <taxon>Paniceae</taxon>
        <taxon>Panicinae</taxon>
        <taxon>Panicum</taxon>
        <taxon>Panicum sect. Hiantes</taxon>
    </lineage>
</organism>
<feature type="region of interest" description="Disordered" evidence="3">
    <location>
        <begin position="301"/>
        <end position="357"/>
    </location>
</feature>
<dbReference type="PANTHER" id="PTHR23155:SF1062">
    <property type="entry name" value="OS11G0579400 PROTEIN"/>
    <property type="match status" value="1"/>
</dbReference>
<feature type="domain" description="Disease resistance protein winged helix" evidence="4">
    <location>
        <begin position="556"/>
        <end position="626"/>
    </location>
</feature>
<dbReference type="InterPro" id="IPR055414">
    <property type="entry name" value="LRR_R13L4/SHOC2-like"/>
</dbReference>
<feature type="compositionally biased region" description="Acidic residues" evidence="3">
    <location>
        <begin position="97"/>
        <end position="132"/>
    </location>
</feature>
<evidence type="ECO:0000313" key="7">
    <source>
        <dbReference type="Proteomes" id="UP000823388"/>
    </source>
</evidence>
<dbReference type="AlphaFoldDB" id="A0A8T0XCZ3"/>
<dbReference type="InterPro" id="IPR036388">
    <property type="entry name" value="WH-like_DNA-bd_sf"/>
</dbReference>
<keyword evidence="1" id="KW-0677">Repeat</keyword>
<feature type="compositionally biased region" description="Polar residues" evidence="3">
    <location>
        <begin position="873"/>
        <end position="884"/>
    </location>
</feature>
<gene>
    <name evidence="6" type="ORF">PVAP13_1KG023900</name>
</gene>
<sequence length="1188" mass="135771">MEPKAKKARSGMPSIAIVTLNKEDARNVAHDNSVAMGALFEHRTILVDLPKVHLYFLMLRPFDILYYILRELDSSKPPSQQEGTDQAKEEPQGNADNDIDGIVDDEEEEEDDEDDEEEEDDNEDEEDEDSSDADSSTSDGWQVGEGKGNVLIEIMGKIKKMNVVTKIKQIQSKIKEIKPKQLNIEGERFIGTLGIPLMALLLLNSPSHGQVEVEGIPLMALLLLNSPSHGQVEVESKGSAEEIDSARGKARRILEGDKKKITKRMAKELKKYMEEDDTPIRLDLPQYEAILQETIYTTSKSKPQLGQDIPEAKLPSENADNRNKQEGTNSTMGKHQNKEEDTSVSMEKFDTSKQGQQIRSAIEEANKKMNKIKKNITEQLLVKGIVDKIKGHLKDKRVFVILNDNRNYISKWEEIRNALSLLVDSVAGAVIITTTKDRERAKNFCYPPREPITYSLVGRYHDTILQFVGQRVNDHSKYSSKILKILQKCDPNEFCMKMFTHALYCNPNRKSEELDMLHDNLEDSKNHWATNSKKIFKFSYNDMPREQKTCLLYLAIFPQCYNIQRSTIIGRWVTEGLITKKDWQTAVRHGDQCFENLINRLLILPGVISAGGKVKSCVVGEEVHGFITKITYKEHILDPRLSKQWAHHFSIFGGLRLRASDNLKRFFKKLPKIPQVQLIKLLDLEGCAWLSSDHHYLKNICRNLLLLKYLSLRGTNITHLPNEINNLHELEVLDIRQTNVPDDETRDVLLLKLWRMLAGLPDSSTSSHDTGVPATKNNPLFTSSVRIPSKIKKMENMEVLSNVKASRNGDEIKDIRKLWQLRKLGVVIDDKEAHLRNFLRVASDLKDCLQSISITITETENRSEGTPPMKPLDNNTQKRLTQSSRHLKSLRLSGTTKKVELLPLLANESCNELMKVTLSSTCLSQEILNCLVKVPTLRHLRLRRKAYTHSNFTFKKDQFQQLKFFLVEGPNMTDIVFEEGALPELEKIILSCTDIKSLRRVDKLPKLKEVELKHNKLLLTLFEHANQITKVTLYDTLLKQSDLHILGSKPNMSCLVLLDKSYDESELIFNKDQFPMLKILIVKCSNITKASFTDRSDPNLKKIIWSLNKIESLSGINNLKKLKEIELSEDLVPHQVITDIKSHENRPVLINKKPDQQDQAKESLGDDDEYEDDARFPTISWIMKKGRC</sequence>
<feature type="domain" description="Disease resistance R13L4/SHOC-2-like LRR" evidence="5">
    <location>
        <begin position="665"/>
        <end position="740"/>
    </location>
</feature>
<accession>A0A8T0XCZ3</accession>
<evidence type="ECO:0008006" key="8">
    <source>
        <dbReference type="Google" id="ProtNLM"/>
    </source>
</evidence>
<evidence type="ECO:0000259" key="5">
    <source>
        <dbReference type="Pfam" id="PF23598"/>
    </source>
</evidence>
<evidence type="ECO:0000256" key="1">
    <source>
        <dbReference type="ARBA" id="ARBA00022737"/>
    </source>
</evidence>
<evidence type="ECO:0000256" key="3">
    <source>
        <dbReference type="SAM" id="MobiDB-lite"/>
    </source>
</evidence>
<dbReference type="GO" id="GO:0098542">
    <property type="term" value="P:defense response to other organism"/>
    <property type="evidence" value="ECO:0007669"/>
    <property type="project" value="TreeGrafter"/>
</dbReference>
<feature type="compositionally biased region" description="Basic and acidic residues" evidence="3">
    <location>
        <begin position="1147"/>
        <end position="1164"/>
    </location>
</feature>
<keyword evidence="7" id="KW-1185">Reference proteome</keyword>
<feature type="compositionally biased region" description="Basic and acidic residues" evidence="3">
    <location>
        <begin position="336"/>
        <end position="351"/>
    </location>
</feature>
<comment type="caution">
    <text evidence="6">The sequence shown here is derived from an EMBL/GenBank/DDBJ whole genome shotgun (WGS) entry which is preliminary data.</text>
</comment>
<name>A0A8T0XCZ3_PANVG</name>
<dbReference type="InterPro" id="IPR044974">
    <property type="entry name" value="Disease_R_plants"/>
</dbReference>
<dbReference type="SUPFAM" id="SSF52058">
    <property type="entry name" value="L domain-like"/>
    <property type="match status" value="1"/>
</dbReference>
<feature type="domain" description="Disease resistance R13L4/SHOC-2-like LRR" evidence="5">
    <location>
        <begin position="782"/>
        <end position="1014"/>
    </location>
</feature>
<dbReference type="Proteomes" id="UP000823388">
    <property type="component" value="Chromosome 1K"/>
</dbReference>
<dbReference type="PANTHER" id="PTHR23155">
    <property type="entry name" value="DISEASE RESISTANCE PROTEIN RP"/>
    <property type="match status" value="1"/>
</dbReference>
<dbReference type="Gene3D" id="3.80.10.10">
    <property type="entry name" value="Ribonuclease Inhibitor"/>
    <property type="match status" value="2"/>
</dbReference>
<dbReference type="Pfam" id="PF23559">
    <property type="entry name" value="WHD_DRP"/>
    <property type="match status" value="1"/>
</dbReference>
<keyword evidence="2" id="KW-0611">Plant defense</keyword>
<feature type="region of interest" description="Disordered" evidence="3">
    <location>
        <begin position="1147"/>
        <end position="1172"/>
    </location>
</feature>